<dbReference type="GO" id="GO:0003824">
    <property type="term" value="F:catalytic activity"/>
    <property type="evidence" value="ECO:0007669"/>
    <property type="project" value="InterPro"/>
</dbReference>
<dbReference type="InterPro" id="IPR006162">
    <property type="entry name" value="Ppantetheine_attach_site"/>
</dbReference>
<dbReference type="Pfam" id="PF13193">
    <property type="entry name" value="AMP-binding_C"/>
    <property type="match status" value="2"/>
</dbReference>
<dbReference type="InterPro" id="IPR020806">
    <property type="entry name" value="PKS_PP-bd"/>
</dbReference>
<dbReference type="EMBL" id="QHKI01000038">
    <property type="protein sequence ID" value="RSM78013.1"/>
    <property type="molecule type" value="Genomic_DNA"/>
</dbReference>
<dbReference type="CDD" id="cd05930">
    <property type="entry name" value="A_NRPS"/>
    <property type="match status" value="1"/>
</dbReference>
<dbReference type="Pfam" id="PF00501">
    <property type="entry name" value="AMP-binding"/>
    <property type="match status" value="2"/>
</dbReference>
<dbReference type="Gene3D" id="3.40.50.1820">
    <property type="entry name" value="alpha/beta hydrolase"/>
    <property type="match status" value="1"/>
</dbReference>
<evidence type="ECO:0000256" key="1">
    <source>
        <dbReference type="ARBA" id="ARBA00001957"/>
    </source>
</evidence>
<dbReference type="NCBIfam" id="TIGR01733">
    <property type="entry name" value="AA-adenyl-dom"/>
    <property type="match status" value="2"/>
</dbReference>
<dbReference type="Proteomes" id="UP000287547">
    <property type="component" value="Unassembled WGS sequence"/>
</dbReference>
<comment type="caution">
    <text evidence="5">The sequence shown here is derived from an EMBL/GenBank/DDBJ whole genome shotgun (WGS) entry which is preliminary data.</text>
</comment>
<evidence type="ECO:0000259" key="4">
    <source>
        <dbReference type="PROSITE" id="PS50075"/>
    </source>
</evidence>
<dbReference type="SUPFAM" id="SSF47336">
    <property type="entry name" value="ACP-like"/>
    <property type="match status" value="2"/>
</dbReference>
<dbReference type="GO" id="GO:0005829">
    <property type="term" value="C:cytosol"/>
    <property type="evidence" value="ECO:0007669"/>
    <property type="project" value="TreeGrafter"/>
</dbReference>
<dbReference type="Gene3D" id="3.30.559.10">
    <property type="entry name" value="Chloramphenicol acetyltransferase-like domain"/>
    <property type="match status" value="1"/>
</dbReference>
<dbReference type="InterPro" id="IPR010071">
    <property type="entry name" value="AA_adenyl_dom"/>
</dbReference>
<dbReference type="Pfam" id="PF00668">
    <property type="entry name" value="Condensation"/>
    <property type="match status" value="2"/>
</dbReference>
<dbReference type="FunFam" id="1.10.1200.10:FF:000016">
    <property type="entry name" value="Non-ribosomal peptide synthase"/>
    <property type="match status" value="2"/>
</dbReference>
<organism evidence="5 6">
    <name type="scientific">Kibdelosporangium aridum</name>
    <dbReference type="NCBI Taxonomy" id="2030"/>
    <lineage>
        <taxon>Bacteria</taxon>
        <taxon>Bacillati</taxon>
        <taxon>Actinomycetota</taxon>
        <taxon>Actinomycetes</taxon>
        <taxon>Pseudonocardiales</taxon>
        <taxon>Pseudonocardiaceae</taxon>
        <taxon>Kibdelosporangium</taxon>
    </lineage>
</organism>
<dbReference type="PROSITE" id="PS00012">
    <property type="entry name" value="PHOSPHOPANTETHEINE"/>
    <property type="match status" value="2"/>
</dbReference>
<dbReference type="Gene3D" id="1.10.1200.10">
    <property type="entry name" value="ACP-like"/>
    <property type="match status" value="1"/>
</dbReference>
<dbReference type="RefSeq" id="WP_260479047.1">
    <property type="nucleotide sequence ID" value="NZ_QHKI01000038.1"/>
</dbReference>
<dbReference type="InterPro" id="IPR029058">
    <property type="entry name" value="AB_hydrolase_fold"/>
</dbReference>
<dbReference type="CDD" id="cd19540">
    <property type="entry name" value="LCL_NRPS-like"/>
    <property type="match status" value="1"/>
</dbReference>
<feature type="domain" description="Carrier" evidence="4">
    <location>
        <begin position="1716"/>
        <end position="1791"/>
    </location>
</feature>
<evidence type="ECO:0000256" key="3">
    <source>
        <dbReference type="ARBA" id="ARBA00022553"/>
    </source>
</evidence>
<dbReference type="InterPro" id="IPR009081">
    <property type="entry name" value="PP-bd_ACP"/>
</dbReference>
<dbReference type="InterPro" id="IPR042099">
    <property type="entry name" value="ANL_N_sf"/>
</dbReference>
<dbReference type="GO" id="GO:0072330">
    <property type="term" value="P:monocarboxylic acid biosynthetic process"/>
    <property type="evidence" value="ECO:0007669"/>
    <property type="project" value="UniProtKB-ARBA"/>
</dbReference>
<dbReference type="FunFam" id="3.30.300.30:FF:000010">
    <property type="entry name" value="Enterobactin synthetase component F"/>
    <property type="match status" value="2"/>
</dbReference>
<dbReference type="Gene3D" id="3.40.50.980">
    <property type="match status" value="2"/>
</dbReference>
<dbReference type="InterPro" id="IPR036736">
    <property type="entry name" value="ACP-like_sf"/>
</dbReference>
<dbReference type="PANTHER" id="PTHR45527">
    <property type="entry name" value="NONRIBOSOMAL PEPTIDE SYNTHETASE"/>
    <property type="match status" value="1"/>
</dbReference>
<dbReference type="PANTHER" id="PTHR45527:SF1">
    <property type="entry name" value="FATTY ACID SYNTHASE"/>
    <property type="match status" value="1"/>
</dbReference>
<accession>A0A428Z0Q8</accession>
<evidence type="ECO:0000313" key="6">
    <source>
        <dbReference type="Proteomes" id="UP000287547"/>
    </source>
</evidence>
<proteinExistence type="predicted"/>
<feature type="domain" description="Carrier" evidence="4">
    <location>
        <begin position="661"/>
        <end position="736"/>
    </location>
</feature>
<dbReference type="GO" id="GO:0044550">
    <property type="term" value="P:secondary metabolite biosynthetic process"/>
    <property type="evidence" value="ECO:0007669"/>
    <property type="project" value="TreeGrafter"/>
</dbReference>
<sequence>MDLIDRVRATDLAAYEHQDLPFERLVEMLNPTRSLSHNPLFQVLLGTLGDVQDSFALSGTTIRAGFVNPGVARCDLSFGVLEQWQPDGAPGGIAGDLEYATDLYTVDGATRLVSRLVRVLDAIAEDPAQRLSDVDVLAADERRQVIEVFNDTVIPVPRQSLPELFEQQAARTPDAVALLHEDTTLTYAQLDTRANQLAHCLMAKGVTTETPVALLMDRGVDLIVAMLAILKASGTYVPLHMADPVARMRLVLANTGARTLIVGASTRDHELLAGTTIDADVVDVDALTIDDQPRETPAIAQNPDQLAYVMYTSGSSGEPKGVAITQVGVVDLALNPCWRITGSDRVLFHSPHAFDAATYEIWVPLLAGAGVAIAPAGRMDAALISGLIKRFGITHVHVTAGLFRVLGEEDPGCFAGVREVFNGGDGVSAMSMRRVLTESPDLTLRHGYGPTEVTFCATEGTFDVVEAIPDLVPIGAPIGNIQTYVLDSGLCPVAVGVVGELYLAGVGLARGYLGQAGLTAERFVANPFGAAGSRMYRTGDLVRWDEHGRLEFAGRADDQVKVRGFRIELAEIESTLAGVAGVGQAAVVVREDTPGDKRLVAYLTGDRVDIPVVRKAVAAALPEYMVPSAFVVLDVLPLTVNGKLDRRALPAPEAGTREIVRPRSPREEILCGLFAEVLGVPEVSIEDSFFDLGGHSLLATRLISRIRSVLGVELGIQALFAEPTVAGLAAGLDEAREARPALVRSELSGEVPLSFAQRRLWFLYRLEGPSSTYNMPLVLRLSGDVDQNALRLALHDVLDRHESLRTVFPEVDGEPVQRVLADFDIGPTVESVAAEQLDERIAAAAGYRFDLMTEVPVRAWLFDTGPDTSVLVLLLHHITADGWSMGPLGRDLATAYSARVAGDVPVLAELPVQYSDYSVWQREMLGSPADTGSVLAGQLRYWSQALAGMPGQLDLPTDLPRPAVSSYAGATAHFELTAATHTRLLQVAREHHATLFMVIQAGLAALLTRLGAGTDIPIGSPVAGRTDQALEDLVGFFVNTLVLRNDTSGNPSFSDLIERVRATDLAAYEHQDLPFERLVEQLNPARSLSHNPLFQVMLSLADDVDGTFALEGLTVQAGTAEAGANFDLLFAVSQRPGGGITGELEYATDLYTQDGAAALASRLVRMLEAIAEDPGQRLSDVSVLAPEEHQRVLHTFNDTRTPVHHRTFAELFDQAAAQAPEAIALVHDGTSLTYAELAARAAVLAERLRALAGAQDRIVAISLEPGIELVVTLVAALKSGLAFLPLDPRLPQARICGIVEDSGAAVVVSRQSLLTDALDQLIGCVILDLDDPDGPGGPGTLAAVSGREIRPDDAACVFYTSGSTGKPKGVVFTQGSLVNYTQAMVTQFALTPADRILQLAAIGFDVLLEEILPTLAAGATVVIPTGQVLSSVDELNRCLDELRITGCELTTAYWHEWIHEVSVTGQLVAPTLRFIAVGGERIQPEALKLQAATGVDLIHVYGLTEAAVTSTVWRMPGDTSVHIGTDVPIGGPVDNTQVYVLDSGLCPVPVGVLGELYVAGDGLARGYLGRPGLTAQRFVANPFGAPGSRMYRTGDLVRWDEQGRLAFVGRVDHQVKLRGFRIEPGEIESVLATVPGVSRVAVVVREDTPGDKRLVAYLAGDGVTVETARKATAAVLPEYMVPSAFVVLDALPLTVNGKLDRRALPAPEVVTAEQARPLSPQEETVCGLFAEVLGVAGVGVDDGFFELGGHSLLATRLISRARAVLGVELSIQSLFAAPTPAGLVARLDDMKKARPGIRRMPRPQEES</sequence>
<dbReference type="GO" id="GO:0008610">
    <property type="term" value="P:lipid biosynthetic process"/>
    <property type="evidence" value="ECO:0007669"/>
    <property type="project" value="UniProtKB-ARBA"/>
</dbReference>
<evidence type="ECO:0000313" key="5">
    <source>
        <dbReference type="EMBL" id="RSM78013.1"/>
    </source>
</evidence>
<dbReference type="SUPFAM" id="SSF56801">
    <property type="entry name" value="Acetyl-CoA synthetase-like"/>
    <property type="match status" value="2"/>
</dbReference>
<comment type="cofactor">
    <cofactor evidence="1">
        <name>pantetheine 4'-phosphate</name>
        <dbReference type="ChEBI" id="CHEBI:47942"/>
    </cofactor>
</comment>
<dbReference type="InterPro" id="IPR001242">
    <property type="entry name" value="Condensation_dom"/>
</dbReference>
<dbReference type="InterPro" id="IPR045851">
    <property type="entry name" value="AMP-bd_C_sf"/>
</dbReference>
<dbReference type="InterPro" id="IPR023213">
    <property type="entry name" value="CAT-like_dom_sf"/>
</dbReference>
<dbReference type="Gene3D" id="3.30.559.30">
    <property type="entry name" value="Nonribosomal peptide synthetase, condensation domain"/>
    <property type="match status" value="2"/>
</dbReference>
<dbReference type="GO" id="GO:0043041">
    <property type="term" value="P:amino acid activation for nonribosomal peptide biosynthetic process"/>
    <property type="evidence" value="ECO:0007669"/>
    <property type="project" value="TreeGrafter"/>
</dbReference>
<gene>
    <name evidence="5" type="ORF">DMH04_34215</name>
</gene>
<keyword evidence="2" id="KW-0596">Phosphopantetheine</keyword>
<dbReference type="PROSITE" id="PS50075">
    <property type="entry name" value="CARRIER"/>
    <property type="match status" value="2"/>
</dbReference>
<dbReference type="Pfam" id="PF00550">
    <property type="entry name" value="PP-binding"/>
    <property type="match status" value="2"/>
</dbReference>
<reference evidence="5 6" key="1">
    <citation type="submission" date="2018-05" db="EMBL/GenBank/DDBJ databases">
        <title>Evolution of GPA BGCs.</title>
        <authorList>
            <person name="Waglechner N."/>
            <person name="Wright G.D."/>
        </authorList>
    </citation>
    <scope>NUCLEOTIDE SEQUENCE [LARGE SCALE GENOMIC DNA]</scope>
    <source>
        <strain evidence="5 6">A82846</strain>
    </source>
</reference>
<dbReference type="CDD" id="cd12117">
    <property type="entry name" value="A_NRPS_Srf_like"/>
    <property type="match status" value="1"/>
</dbReference>
<dbReference type="FunFam" id="2.30.38.10:FF:000001">
    <property type="entry name" value="Non-ribosomal peptide synthetase PvdI"/>
    <property type="match status" value="2"/>
</dbReference>
<dbReference type="Gene3D" id="3.30.300.30">
    <property type="match status" value="2"/>
</dbReference>
<dbReference type="GO" id="GO:0031177">
    <property type="term" value="F:phosphopantetheine binding"/>
    <property type="evidence" value="ECO:0007669"/>
    <property type="project" value="InterPro"/>
</dbReference>
<dbReference type="SUPFAM" id="SSF52777">
    <property type="entry name" value="CoA-dependent acyltransferases"/>
    <property type="match status" value="3"/>
</dbReference>
<dbReference type="InterPro" id="IPR020845">
    <property type="entry name" value="AMP-binding_CS"/>
</dbReference>
<keyword evidence="3" id="KW-0597">Phosphoprotein</keyword>
<dbReference type="InterPro" id="IPR000873">
    <property type="entry name" value="AMP-dep_synth/lig_dom"/>
</dbReference>
<dbReference type="PROSITE" id="PS00455">
    <property type="entry name" value="AMP_BINDING"/>
    <property type="match status" value="2"/>
</dbReference>
<name>A0A428Z0Q8_KIBAR</name>
<dbReference type="FunFam" id="3.30.559.30:FF:000001">
    <property type="entry name" value="Non-ribosomal peptide synthetase"/>
    <property type="match status" value="1"/>
</dbReference>
<protein>
    <recommendedName>
        <fullName evidence="4">Carrier domain-containing protein</fullName>
    </recommendedName>
</protein>
<dbReference type="FunFam" id="3.40.50.980:FF:000001">
    <property type="entry name" value="Non-ribosomal peptide synthetase"/>
    <property type="match status" value="1"/>
</dbReference>
<dbReference type="Gene3D" id="2.30.38.10">
    <property type="entry name" value="Luciferase, Domain 3"/>
    <property type="match status" value="1"/>
</dbReference>
<evidence type="ECO:0000256" key="2">
    <source>
        <dbReference type="ARBA" id="ARBA00022450"/>
    </source>
</evidence>
<dbReference type="Gene3D" id="3.40.50.12780">
    <property type="entry name" value="N-terminal domain of ligase-like"/>
    <property type="match status" value="1"/>
</dbReference>
<dbReference type="InterPro" id="IPR025110">
    <property type="entry name" value="AMP-bd_C"/>
</dbReference>
<dbReference type="SMART" id="SM00823">
    <property type="entry name" value="PKS_PP"/>
    <property type="match status" value="2"/>
</dbReference>